<evidence type="ECO:0000313" key="1">
    <source>
        <dbReference type="EMBL" id="KUG22266.1"/>
    </source>
</evidence>
<dbReference type="Gene3D" id="3.10.450.530">
    <property type="entry name" value="Ribonuclease toxin, BrnT, of type II toxin-antitoxin system"/>
    <property type="match status" value="1"/>
</dbReference>
<comment type="caution">
    <text evidence="1">The sequence shown here is derived from an EMBL/GenBank/DDBJ whole genome shotgun (WGS) entry which is preliminary data.</text>
</comment>
<dbReference type="InterPro" id="IPR038573">
    <property type="entry name" value="BrnT_sf"/>
</dbReference>
<gene>
    <name evidence="1" type="ORF">ASZ90_007998</name>
</gene>
<organism evidence="1">
    <name type="scientific">hydrocarbon metagenome</name>
    <dbReference type="NCBI Taxonomy" id="938273"/>
    <lineage>
        <taxon>unclassified sequences</taxon>
        <taxon>metagenomes</taxon>
        <taxon>ecological metagenomes</taxon>
    </lineage>
</organism>
<protein>
    <recommendedName>
        <fullName evidence="2">BrnT family toxin</fullName>
    </recommendedName>
</protein>
<reference evidence="1" key="1">
    <citation type="journal article" date="2015" name="Proc. Natl. Acad. Sci. U.S.A.">
        <title>Networks of energetic and metabolic interactions define dynamics in microbial communities.</title>
        <authorList>
            <person name="Embree M."/>
            <person name="Liu J.K."/>
            <person name="Al-Bassam M.M."/>
            <person name="Zengler K."/>
        </authorList>
    </citation>
    <scope>NUCLEOTIDE SEQUENCE</scope>
</reference>
<accession>A0A0W8FMW6</accession>
<name>A0A0W8FMW6_9ZZZZ</name>
<dbReference type="InterPro" id="IPR007460">
    <property type="entry name" value="BrnT_toxin"/>
</dbReference>
<dbReference type="Pfam" id="PF04365">
    <property type="entry name" value="BrnT_toxin"/>
    <property type="match status" value="1"/>
</dbReference>
<dbReference type="AlphaFoldDB" id="A0A0W8FMW6"/>
<evidence type="ECO:0008006" key="2">
    <source>
        <dbReference type="Google" id="ProtNLM"/>
    </source>
</evidence>
<proteinExistence type="predicted"/>
<sequence length="102" mass="11955">MEMDKLLHATGFEWNDGNIDKNWIKHGVSPSECEQMFFNQPLVVAEDSVHSEAEERLFALGRTDDERLLFAVFTVRKDKIRIISARDMSSKERKVYKQYESD</sequence>
<dbReference type="EMBL" id="LNQE01000977">
    <property type="protein sequence ID" value="KUG22266.1"/>
    <property type="molecule type" value="Genomic_DNA"/>
</dbReference>